<name>A0A8H7D3A5_9AGAR</name>
<reference evidence="1" key="1">
    <citation type="submission" date="2020-05" db="EMBL/GenBank/DDBJ databases">
        <title>Mycena genomes resolve the evolution of fungal bioluminescence.</title>
        <authorList>
            <person name="Tsai I.J."/>
        </authorList>
    </citation>
    <scope>NUCLEOTIDE SEQUENCE</scope>
    <source>
        <strain evidence="1">CCC161011</strain>
    </source>
</reference>
<evidence type="ECO:0000313" key="2">
    <source>
        <dbReference type="Proteomes" id="UP000620124"/>
    </source>
</evidence>
<keyword evidence="2" id="KW-1185">Reference proteome</keyword>
<protein>
    <submittedName>
        <fullName evidence="1">Uncharacterized protein</fullName>
    </submittedName>
</protein>
<gene>
    <name evidence="1" type="ORF">MVEN_00719900</name>
</gene>
<dbReference type="Proteomes" id="UP000620124">
    <property type="component" value="Unassembled WGS sequence"/>
</dbReference>
<comment type="caution">
    <text evidence="1">The sequence shown here is derived from an EMBL/GenBank/DDBJ whole genome shotgun (WGS) entry which is preliminary data.</text>
</comment>
<organism evidence="1 2">
    <name type="scientific">Mycena venus</name>
    <dbReference type="NCBI Taxonomy" id="2733690"/>
    <lineage>
        <taxon>Eukaryota</taxon>
        <taxon>Fungi</taxon>
        <taxon>Dikarya</taxon>
        <taxon>Basidiomycota</taxon>
        <taxon>Agaricomycotina</taxon>
        <taxon>Agaricomycetes</taxon>
        <taxon>Agaricomycetidae</taxon>
        <taxon>Agaricales</taxon>
        <taxon>Marasmiineae</taxon>
        <taxon>Mycenaceae</taxon>
        <taxon>Mycena</taxon>
    </lineage>
</organism>
<dbReference type="EMBL" id="JACAZI010000005">
    <property type="protein sequence ID" value="KAF7359935.1"/>
    <property type="molecule type" value="Genomic_DNA"/>
</dbReference>
<accession>A0A8H7D3A5</accession>
<proteinExistence type="predicted"/>
<sequence length="89" mass="10562">MPRIDKELMWNGIEVKESTVYSQVTLAMPTILFPVPDIRNNHGASQFPRFSELPKQSERMLHGPTACWLDRWHSWRHSLVFQEDFYCNL</sequence>
<dbReference type="AlphaFoldDB" id="A0A8H7D3A5"/>
<evidence type="ECO:0000313" key="1">
    <source>
        <dbReference type="EMBL" id="KAF7359935.1"/>
    </source>
</evidence>